<feature type="transmembrane region" description="Helical" evidence="1">
    <location>
        <begin position="109"/>
        <end position="136"/>
    </location>
</feature>
<dbReference type="Proteomes" id="UP001159363">
    <property type="component" value="Chromosome 6"/>
</dbReference>
<sequence>MMEVKEHHQYDVVGYACAVTATLFTALNMVVMRKCKDVHFSLVVLQLSVWALVVAVILLVVLRPHVTLPHGWQQWTLVAAVSGFGLAGQVLLLYLHVPLNYAPNSLPTYLIIFPICFNTFVEVHETALTSLLVFIVRTRAQCSFSLKRQAKIKN</sequence>
<feature type="transmembrane region" description="Helical" evidence="1">
    <location>
        <begin position="38"/>
        <end position="62"/>
    </location>
</feature>
<keyword evidence="1" id="KW-1133">Transmembrane helix</keyword>
<feature type="transmembrane region" description="Helical" evidence="1">
    <location>
        <begin position="74"/>
        <end position="97"/>
    </location>
</feature>
<gene>
    <name evidence="2" type="ORF">PR048_020740</name>
</gene>
<evidence type="ECO:0000256" key="1">
    <source>
        <dbReference type="SAM" id="Phobius"/>
    </source>
</evidence>
<reference evidence="2 3" key="1">
    <citation type="submission" date="2023-02" db="EMBL/GenBank/DDBJ databases">
        <title>LHISI_Scaffold_Assembly.</title>
        <authorList>
            <person name="Stuart O.P."/>
            <person name="Cleave R."/>
            <person name="Magrath M.J.L."/>
            <person name="Mikheyev A.S."/>
        </authorList>
    </citation>
    <scope>NUCLEOTIDE SEQUENCE [LARGE SCALE GENOMIC DNA]</scope>
    <source>
        <strain evidence="2">Daus_M_001</strain>
        <tissue evidence="2">Leg muscle</tissue>
    </source>
</reference>
<evidence type="ECO:0000313" key="3">
    <source>
        <dbReference type="Proteomes" id="UP001159363"/>
    </source>
</evidence>
<keyword evidence="3" id="KW-1185">Reference proteome</keyword>
<evidence type="ECO:0000313" key="2">
    <source>
        <dbReference type="EMBL" id="KAJ8880117.1"/>
    </source>
</evidence>
<keyword evidence="1" id="KW-0812">Transmembrane</keyword>
<feature type="transmembrane region" description="Helical" evidence="1">
    <location>
        <begin position="12"/>
        <end position="32"/>
    </location>
</feature>
<proteinExistence type="predicted"/>
<keyword evidence="1" id="KW-0472">Membrane</keyword>
<protein>
    <submittedName>
        <fullName evidence="2">Uncharacterized protein</fullName>
    </submittedName>
</protein>
<accession>A0ABQ9H762</accession>
<dbReference type="EMBL" id="JARBHB010000007">
    <property type="protein sequence ID" value="KAJ8880117.1"/>
    <property type="molecule type" value="Genomic_DNA"/>
</dbReference>
<comment type="caution">
    <text evidence="2">The sequence shown here is derived from an EMBL/GenBank/DDBJ whole genome shotgun (WGS) entry which is preliminary data.</text>
</comment>
<organism evidence="2 3">
    <name type="scientific">Dryococelus australis</name>
    <dbReference type="NCBI Taxonomy" id="614101"/>
    <lineage>
        <taxon>Eukaryota</taxon>
        <taxon>Metazoa</taxon>
        <taxon>Ecdysozoa</taxon>
        <taxon>Arthropoda</taxon>
        <taxon>Hexapoda</taxon>
        <taxon>Insecta</taxon>
        <taxon>Pterygota</taxon>
        <taxon>Neoptera</taxon>
        <taxon>Polyneoptera</taxon>
        <taxon>Phasmatodea</taxon>
        <taxon>Verophasmatodea</taxon>
        <taxon>Anareolatae</taxon>
        <taxon>Phasmatidae</taxon>
        <taxon>Eurycanthinae</taxon>
        <taxon>Dryococelus</taxon>
    </lineage>
</organism>
<name>A0ABQ9H762_9NEOP</name>